<evidence type="ECO:0000256" key="5">
    <source>
        <dbReference type="ARBA" id="ARBA00023242"/>
    </source>
</evidence>
<name>A0A6J2XR80_SITOR</name>
<keyword evidence="7" id="KW-0175">Coiled coil</keyword>
<feature type="coiled-coil region" evidence="7">
    <location>
        <begin position="182"/>
        <end position="216"/>
    </location>
</feature>
<dbReference type="GO" id="GO:0030490">
    <property type="term" value="P:maturation of SSU-rRNA"/>
    <property type="evidence" value="ECO:0007669"/>
    <property type="project" value="TreeGrafter"/>
</dbReference>
<dbReference type="GO" id="GO:0030692">
    <property type="term" value="C:Noc4p-Nop14p complex"/>
    <property type="evidence" value="ECO:0007669"/>
    <property type="project" value="TreeGrafter"/>
</dbReference>
<feature type="compositionally biased region" description="Acidic residues" evidence="8">
    <location>
        <begin position="347"/>
        <end position="379"/>
    </location>
</feature>
<dbReference type="AlphaFoldDB" id="A0A6J2XR80"/>
<evidence type="ECO:0000256" key="6">
    <source>
        <dbReference type="ARBA" id="ARBA00024695"/>
    </source>
</evidence>
<evidence type="ECO:0000256" key="2">
    <source>
        <dbReference type="ARBA" id="ARBA00007466"/>
    </source>
</evidence>
<evidence type="ECO:0000256" key="7">
    <source>
        <dbReference type="SAM" id="Coils"/>
    </source>
</evidence>
<comment type="similarity">
    <text evidence="2">Belongs to the NOP14 family.</text>
</comment>
<evidence type="ECO:0000313" key="10">
    <source>
        <dbReference type="RefSeq" id="XP_030753154.1"/>
    </source>
</evidence>
<keyword evidence="9" id="KW-1185">Reference proteome</keyword>
<dbReference type="Pfam" id="PF04147">
    <property type="entry name" value="Nop14"/>
    <property type="match status" value="1"/>
</dbReference>
<reference evidence="10" key="1">
    <citation type="submission" date="2025-08" db="UniProtKB">
        <authorList>
            <consortium name="RefSeq"/>
        </authorList>
    </citation>
    <scope>IDENTIFICATION</scope>
    <source>
        <tissue evidence="10">Gonads</tissue>
    </source>
</reference>
<dbReference type="FunCoup" id="A0A6J2XR80">
    <property type="interactions" value="1852"/>
</dbReference>
<sequence length="924" mass="107499">MVKVKNHKRVSVEQIQKKRQNQNAKKTLNPFEVHINKEKMRVLGKKAANQRGVPGISRAKAIQKRKHTLLPEFNLQHKSNRFLDKRIGEKSKMSNEEKVAARFAAFKAKSHNRKSIFNLSEEILSHRDHTLSEIEKFENLHSDDEESDNENNTGKLDSDFVEEAHFGNGMLTNTGREGVKTHKQLIEQLIEESKKRKAEQQKVKEATLELTEKLDNEWKDLVQLVSKNTKKAEEKDQEKSKVDDYDKFMRELRFEARGTVSDRLKTEGEIAQEEKEKLEKLEQERINRMKGTIEDNNTKTNHRSADDLDDNFLIESDVEDNTLSYSTSGQANVEIQAEINGKIVGEDPSENTENESNSESDDEEGNEESEDESSSDDSLTDLKEKDDSSDNSESEEDNSKKIETKNNKKKNKIEIENTEYKKIKVDLKDTVTIIDSDEKACPKKNRKEKEKNKRPSDLVSSGNICKKLKSDITSEHVNKDILESETNELEKVGNELPFTFKLPESYENLMETFKDKSHTQQKIILERMIKCNHPSLAQGNKENLGVLFDYLLQYLNDLFSEIENTKDLKENFQLFKSLMPHIYDLAQLNPENTHNSVLEVIKEKHQEYRKKKKRYPGIEVLIFLKLVSLLFSTSDFRHQIVTPCFVFIEQMLKNCSIKTAGDISYGLFLCTLILEYTSLSNRYLPVTINFLSGILHMAIPKTGVKIIKAPPPFKSLCSDLVLTKKKLKFHPKDKIHISSLILQDIEVEFKISALHLSLKLLREFKDVFKSYSSNVEIFDNVEKYINQIPWHLYPDEVKSEHKEFYDSLNQLKSERKLQYLIMEEKKPKALRLYEPKIETVYDGKRHKVQSREKAERDKLHQKLKKETKGAMREIRRDKAFLGRIKLNQRIQSDLERKQKVNRIFAEAATQQSELNTLDRKNKKK</sequence>
<gene>
    <name evidence="10" type="primary">LOC115880161</name>
</gene>
<organism evidence="9 10">
    <name type="scientific">Sitophilus oryzae</name>
    <name type="common">Rice weevil</name>
    <name type="synonym">Curculio oryzae</name>
    <dbReference type="NCBI Taxonomy" id="7048"/>
    <lineage>
        <taxon>Eukaryota</taxon>
        <taxon>Metazoa</taxon>
        <taxon>Ecdysozoa</taxon>
        <taxon>Arthropoda</taxon>
        <taxon>Hexapoda</taxon>
        <taxon>Insecta</taxon>
        <taxon>Pterygota</taxon>
        <taxon>Neoptera</taxon>
        <taxon>Endopterygota</taxon>
        <taxon>Coleoptera</taxon>
        <taxon>Polyphaga</taxon>
        <taxon>Cucujiformia</taxon>
        <taxon>Curculionidae</taxon>
        <taxon>Dryophthorinae</taxon>
        <taxon>Sitophilus</taxon>
    </lineage>
</organism>
<evidence type="ECO:0000256" key="1">
    <source>
        <dbReference type="ARBA" id="ARBA00004604"/>
    </source>
</evidence>
<feature type="region of interest" description="Disordered" evidence="8">
    <location>
        <begin position="844"/>
        <end position="868"/>
    </location>
</feature>
<dbReference type="GO" id="GO:0032040">
    <property type="term" value="C:small-subunit processome"/>
    <property type="evidence" value="ECO:0007669"/>
    <property type="project" value="InterPro"/>
</dbReference>
<feature type="region of interest" description="Disordered" evidence="8">
    <location>
        <begin position="1"/>
        <end position="25"/>
    </location>
</feature>
<proteinExistence type="inferred from homology"/>
<dbReference type="RefSeq" id="XP_030753154.1">
    <property type="nucleotide sequence ID" value="XM_030897294.1"/>
</dbReference>
<keyword evidence="3" id="KW-0690">Ribosome biogenesis</keyword>
<evidence type="ECO:0000256" key="3">
    <source>
        <dbReference type="ARBA" id="ARBA00022517"/>
    </source>
</evidence>
<dbReference type="PANTHER" id="PTHR23183">
    <property type="entry name" value="NOP14"/>
    <property type="match status" value="1"/>
</dbReference>
<accession>A0A6J2XR80</accession>
<keyword evidence="4" id="KW-0698">rRNA processing</keyword>
<feature type="region of interest" description="Disordered" evidence="8">
    <location>
        <begin position="288"/>
        <end position="404"/>
    </location>
</feature>
<dbReference type="Proteomes" id="UP000504635">
    <property type="component" value="Unplaced"/>
</dbReference>
<comment type="function">
    <text evidence="6">Involved in nucleolar processing of pre-18S ribosomal RNA. Has a role in the nuclear export of 40S pre-ribosomal subunit to the cytoplasm.</text>
</comment>
<keyword evidence="5" id="KW-0539">Nucleus</keyword>
<dbReference type="GeneID" id="115880161"/>
<dbReference type="PANTHER" id="PTHR23183:SF0">
    <property type="entry name" value="NUCLEOLAR PROTEIN 14"/>
    <property type="match status" value="1"/>
</dbReference>
<comment type="subcellular location">
    <subcellularLocation>
        <location evidence="1">Nucleus</location>
        <location evidence="1">Nucleolus</location>
    </subcellularLocation>
</comment>
<dbReference type="InterPro" id="IPR007276">
    <property type="entry name" value="Nop14"/>
</dbReference>
<feature type="compositionally biased region" description="Acidic residues" evidence="8">
    <location>
        <begin position="307"/>
        <end position="320"/>
    </location>
</feature>
<protein>
    <submittedName>
        <fullName evidence="10">Nucleolar protein 14 homolog</fullName>
    </submittedName>
</protein>
<dbReference type="KEGG" id="soy:115880161"/>
<evidence type="ECO:0000256" key="4">
    <source>
        <dbReference type="ARBA" id="ARBA00022552"/>
    </source>
</evidence>
<evidence type="ECO:0000313" key="9">
    <source>
        <dbReference type="Proteomes" id="UP000504635"/>
    </source>
</evidence>
<dbReference type="InParanoid" id="A0A6J2XR80"/>
<feature type="compositionally biased region" description="Basic and acidic residues" evidence="8">
    <location>
        <begin position="288"/>
        <end position="297"/>
    </location>
</feature>
<evidence type="ECO:0000256" key="8">
    <source>
        <dbReference type="SAM" id="MobiDB-lite"/>
    </source>
</evidence>
<dbReference type="OrthoDB" id="441771at2759"/>
<feature type="compositionally biased region" description="Polar residues" evidence="8">
    <location>
        <begin position="321"/>
        <end position="333"/>
    </location>
</feature>